<evidence type="ECO:0000259" key="1">
    <source>
        <dbReference type="SMART" id="SM01321"/>
    </source>
</evidence>
<name>A0A518DSR1_9BACT</name>
<dbReference type="GO" id="GO:0003677">
    <property type="term" value="F:DNA binding"/>
    <property type="evidence" value="ECO:0007669"/>
    <property type="project" value="InterPro"/>
</dbReference>
<evidence type="ECO:0000313" key="3">
    <source>
        <dbReference type="Proteomes" id="UP000317648"/>
    </source>
</evidence>
<dbReference type="AlphaFoldDB" id="A0A518DSR1"/>
<dbReference type="OrthoDB" id="274221at2"/>
<dbReference type="Proteomes" id="UP000317648">
    <property type="component" value="Chromosome"/>
</dbReference>
<dbReference type="SUPFAM" id="SSF143422">
    <property type="entry name" value="Transposase IS200-like"/>
    <property type="match status" value="1"/>
</dbReference>
<dbReference type="KEGG" id="lcre:Pla8534_26830"/>
<dbReference type="GO" id="GO:0006313">
    <property type="term" value="P:DNA transposition"/>
    <property type="evidence" value="ECO:0007669"/>
    <property type="project" value="InterPro"/>
</dbReference>
<dbReference type="GO" id="GO:0004803">
    <property type="term" value="F:transposase activity"/>
    <property type="evidence" value="ECO:0007669"/>
    <property type="project" value="InterPro"/>
</dbReference>
<keyword evidence="3" id="KW-1185">Reference proteome</keyword>
<gene>
    <name evidence="2" type="ORF">Pla8534_26830</name>
</gene>
<dbReference type="Gene3D" id="3.30.70.1290">
    <property type="entry name" value="Transposase IS200-like"/>
    <property type="match status" value="1"/>
</dbReference>
<organism evidence="2 3">
    <name type="scientific">Lignipirellula cremea</name>
    <dbReference type="NCBI Taxonomy" id="2528010"/>
    <lineage>
        <taxon>Bacteria</taxon>
        <taxon>Pseudomonadati</taxon>
        <taxon>Planctomycetota</taxon>
        <taxon>Planctomycetia</taxon>
        <taxon>Pirellulales</taxon>
        <taxon>Pirellulaceae</taxon>
        <taxon>Lignipirellula</taxon>
    </lineage>
</organism>
<dbReference type="InterPro" id="IPR002686">
    <property type="entry name" value="Transposase_17"/>
</dbReference>
<sequence length="162" mass="19001">MNYDDPLAYFITWTVYGTHLQGDSDGWRRRSRGQQNPQPRLQRWRAERLKHEIVLLSPADRTAVTESCHQHCRRRDWKLWEINVRSNHLHLVVTATGYAGTTVRDQLKANATRAVREHAALFRDRPVWTSGGDWRCVNTDADLDAVCLYVREAQDRKEFDVE</sequence>
<feature type="domain" description="Transposase IS200-like" evidence="1">
    <location>
        <begin position="4"/>
        <end position="153"/>
    </location>
</feature>
<dbReference type="EMBL" id="CP036433">
    <property type="protein sequence ID" value="QDU94875.1"/>
    <property type="molecule type" value="Genomic_DNA"/>
</dbReference>
<evidence type="ECO:0000313" key="2">
    <source>
        <dbReference type="EMBL" id="QDU94875.1"/>
    </source>
</evidence>
<dbReference type="Pfam" id="PF01797">
    <property type="entry name" value="Y1_Tnp"/>
    <property type="match status" value="1"/>
</dbReference>
<dbReference type="SMART" id="SM01321">
    <property type="entry name" value="Y1_Tnp"/>
    <property type="match status" value="1"/>
</dbReference>
<dbReference type="InterPro" id="IPR036515">
    <property type="entry name" value="Transposase_17_sf"/>
</dbReference>
<proteinExistence type="predicted"/>
<protein>
    <submittedName>
        <fullName evidence="2">Transposase IS200 like protein</fullName>
    </submittedName>
</protein>
<accession>A0A518DSR1</accession>
<reference evidence="2 3" key="1">
    <citation type="submission" date="2019-02" db="EMBL/GenBank/DDBJ databases">
        <title>Deep-cultivation of Planctomycetes and their phenomic and genomic characterization uncovers novel biology.</title>
        <authorList>
            <person name="Wiegand S."/>
            <person name="Jogler M."/>
            <person name="Boedeker C."/>
            <person name="Pinto D."/>
            <person name="Vollmers J."/>
            <person name="Rivas-Marin E."/>
            <person name="Kohn T."/>
            <person name="Peeters S.H."/>
            <person name="Heuer A."/>
            <person name="Rast P."/>
            <person name="Oberbeckmann S."/>
            <person name="Bunk B."/>
            <person name="Jeske O."/>
            <person name="Meyerdierks A."/>
            <person name="Storesund J.E."/>
            <person name="Kallscheuer N."/>
            <person name="Luecker S."/>
            <person name="Lage O.M."/>
            <person name="Pohl T."/>
            <person name="Merkel B.J."/>
            <person name="Hornburger P."/>
            <person name="Mueller R.-W."/>
            <person name="Bruemmer F."/>
            <person name="Labrenz M."/>
            <person name="Spormann A.M."/>
            <person name="Op den Camp H."/>
            <person name="Overmann J."/>
            <person name="Amann R."/>
            <person name="Jetten M.S.M."/>
            <person name="Mascher T."/>
            <person name="Medema M.H."/>
            <person name="Devos D.P."/>
            <person name="Kaster A.-K."/>
            <person name="Ovreas L."/>
            <person name="Rohde M."/>
            <person name="Galperin M.Y."/>
            <person name="Jogler C."/>
        </authorList>
    </citation>
    <scope>NUCLEOTIDE SEQUENCE [LARGE SCALE GENOMIC DNA]</scope>
    <source>
        <strain evidence="2 3">Pla85_3_4</strain>
    </source>
</reference>